<dbReference type="Proteomes" id="UP001298753">
    <property type="component" value="Unassembled WGS sequence"/>
</dbReference>
<dbReference type="AlphaFoldDB" id="A0AAW4VW85"/>
<dbReference type="Gene3D" id="3.30.1240.10">
    <property type="match status" value="1"/>
</dbReference>
<keyword evidence="2" id="KW-1185">Reference proteome</keyword>
<dbReference type="GO" id="GO:0016791">
    <property type="term" value="F:phosphatase activity"/>
    <property type="evidence" value="ECO:0007669"/>
    <property type="project" value="TreeGrafter"/>
</dbReference>
<dbReference type="InterPro" id="IPR036412">
    <property type="entry name" value="HAD-like_sf"/>
</dbReference>
<dbReference type="PANTHER" id="PTHR10000:SF25">
    <property type="entry name" value="PHOSPHATASE YKRA-RELATED"/>
    <property type="match status" value="1"/>
</dbReference>
<dbReference type="RefSeq" id="WP_227599975.1">
    <property type="nucleotide sequence ID" value="NZ_JAJEPX010000001.1"/>
</dbReference>
<evidence type="ECO:0000313" key="2">
    <source>
        <dbReference type="Proteomes" id="UP001298753"/>
    </source>
</evidence>
<accession>A0AAW4VW85</accession>
<organism evidence="1 2">
    <name type="scientific">Agathobaculum butyriciproducens</name>
    <dbReference type="NCBI Taxonomy" id="1628085"/>
    <lineage>
        <taxon>Bacteria</taxon>
        <taxon>Bacillati</taxon>
        <taxon>Bacillota</taxon>
        <taxon>Clostridia</taxon>
        <taxon>Eubacteriales</taxon>
        <taxon>Butyricicoccaceae</taxon>
        <taxon>Agathobaculum</taxon>
    </lineage>
</organism>
<dbReference type="SUPFAM" id="SSF56784">
    <property type="entry name" value="HAD-like"/>
    <property type="match status" value="1"/>
</dbReference>
<dbReference type="EMBL" id="JAJEPX010000001">
    <property type="protein sequence ID" value="MCC2175735.1"/>
    <property type="molecule type" value="Genomic_DNA"/>
</dbReference>
<gene>
    <name evidence="1" type="ORF">LKD22_01090</name>
</gene>
<proteinExistence type="predicted"/>
<dbReference type="Pfam" id="PF08282">
    <property type="entry name" value="Hydrolase_3"/>
    <property type="match status" value="1"/>
</dbReference>
<keyword evidence="1" id="KW-0378">Hydrolase</keyword>
<evidence type="ECO:0000313" key="1">
    <source>
        <dbReference type="EMBL" id="MCC2175735.1"/>
    </source>
</evidence>
<dbReference type="GeneID" id="98660176"/>
<dbReference type="GO" id="GO:0000287">
    <property type="term" value="F:magnesium ion binding"/>
    <property type="evidence" value="ECO:0007669"/>
    <property type="project" value="TreeGrafter"/>
</dbReference>
<dbReference type="Gene3D" id="3.40.50.1000">
    <property type="entry name" value="HAD superfamily/HAD-like"/>
    <property type="match status" value="1"/>
</dbReference>
<dbReference type="InterPro" id="IPR023214">
    <property type="entry name" value="HAD_sf"/>
</dbReference>
<dbReference type="PANTHER" id="PTHR10000">
    <property type="entry name" value="PHOSPHOSERINE PHOSPHATASE"/>
    <property type="match status" value="1"/>
</dbReference>
<protein>
    <submittedName>
        <fullName evidence="1">HAD hydrolase family protein</fullName>
    </submittedName>
</protein>
<dbReference type="GO" id="GO:0005829">
    <property type="term" value="C:cytosol"/>
    <property type="evidence" value="ECO:0007669"/>
    <property type="project" value="TreeGrafter"/>
</dbReference>
<comment type="caution">
    <text evidence="1">The sequence shown here is derived from an EMBL/GenBank/DDBJ whole genome shotgun (WGS) entry which is preliminary data.</text>
</comment>
<name>A0AAW4VW85_9FIRM</name>
<sequence>MHKKYFFFDIDGTLSTGLTTMMPESAVKALAQLRANGHFTAIATGRLQASAAAVAARYGFTDIVADGGWSVTHNGEIVEMESLPAADCIALIERLEQAGIPWAVSPENEKLCVTTDKNYLPYAPENYFPVLWDPHFDYHRLEHLYKVYYVCTPDEEKHIDAGGLPLVRYNPHVIFVEPKEKQRGIRYFQQLLSIPDEDIVVFGDGMNDICMFGQGWLSIAMGNARAALKEKADYITTDVDKDGLWNACRHFGWI</sequence>
<reference evidence="1 2" key="1">
    <citation type="submission" date="2021-10" db="EMBL/GenBank/DDBJ databases">
        <title>Anaerobic single-cell dispensing facilitates the cultivation of human gut bacteria.</title>
        <authorList>
            <person name="Afrizal A."/>
        </authorList>
    </citation>
    <scope>NUCLEOTIDE SEQUENCE [LARGE SCALE GENOMIC DNA]</scope>
    <source>
        <strain evidence="1 2">CLA-AA-H270</strain>
    </source>
</reference>